<keyword evidence="1" id="KW-1133">Transmembrane helix</keyword>
<keyword evidence="1" id="KW-0472">Membrane</keyword>
<organism evidence="2 3">
    <name type="scientific">Bemisia tabaci</name>
    <name type="common">Sweetpotato whitefly</name>
    <name type="synonym">Aleurodes tabaci</name>
    <dbReference type="NCBI Taxonomy" id="7038"/>
    <lineage>
        <taxon>Eukaryota</taxon>
        <taxon>Metazoa</taxon>
        <taxon>Ecdysozoa</taxon>
        <taxon>Arthropoda</taxon>
        <taxon>Hexapoda</taxon>
        <taxon>Insecta</taxon>
        <taxon>Pterygota</taxon>
        <taxon>Neoptera</taxon>
        <taxon>Paraneoptera</taxon>
        <taxon>Hemiptera</taxon>
        <taxon>Sternorrhyncha</taxon>
        <taxon>Aleyrodoidea</taxon>
        <taxon>Aleyrodidae</taxon>
        <taxon>Aleyrodinae</taxon>
        <taxon>Bemisia</taxon>
    </lineage>
</organism>
<proteinExistence type="predicted"/>
<reference evidence="2" key="1">
    <citation type="submission" date="2021-12" db="EMBL/GenBank/DDBJ databases">
        <authorList>
            <person name="King R."/>
        </authorList>
    </citation>
    <scope>NUCLEOTIDE SEQUENCE</scope>
</reference>
<dbReference type="AlphaFoldDB" id="A0A9P0G022"/>
<dbReference type="InterPro" id="IPR026776">
    <property type="entry name" value="UPF0729_C18orf32-like"/>
</dbReference>
<evidence type="ECO:0000313" key="3">
    <source>
        <dbReference type="Proteomes" id="UP001152759"/>
    </source>
</evidence>
<evidence type="ECO:0000256" key="1">
    <source>
        <dbReference type="SAM" id="Phobius"/>
    </source>
</evidence>
<accession>A0A9P0G022</accession>
<keyword evidence="1" id="KW-0812">Transmembrane</keyword>
<gene>
    <name evidence="2" type="ORF">BEMITA_LOCUS4510</name>
</gene>
<dbReference type="EMBL" id="OU963863">
    <property type="protein sequence ID" value="CAH0766936.1"/>
    <property type="molecule type" value="Genomic_DNA"/>
</dbReference>
<dbReference type="Proteomes" id="UP001152759">
    <property type="component" value="Chromosome 2"/>
</dbReference>
<protein>
    <submittedName>
        <fullName evidence="2">Uncharacterized protein</fullName>
    </submittedName>
</protein>
<sequence>MCEIQVTYNFIFSAKMVCLPCVAVPLLLFLWRILSPFILRFIPWGKPEPGEKAIDNKEKSPISCDSTGCYWSRPKVPAEESKCPIESDKNQIINLTKKSTSSGGSLAFAPVKEQPSFRGIFSDVGMILKPVGKHERTAFDQLSLKYLVITLVNQQDNNQK</sequence>
<feature type="transmembrane region" description="Helical" evidence="1">
    <location>
        <begin position="6"/>
        <end position="31"/>
    </location>
</feature>
<dbReference type="Pfam" id="PF14975">
    <property type="entry name" value="DUF4512"/>
    <property type="match status" value="1"/>
</dbReference>
<keyword evidence="3" id="KW-1185">Reference proteome</keyword>
<name>A0A9P0G022_BEMTA</name>
<evidence type="ECO:0000313" key="2">
    <source>
        <dbReference type="EMBL" id="CAH0766936.1"/>
    </source>
</evidence>